<comment type="caution">
    <text evidence="1">The sequence shown here is derived from an EMBL/GenBank/DDBJ whole genome shotgun (WGS) entry which is preliminary data.</text>
</comment>
<keyword evidence="2" id="KW-1185">Reference proteome</keyword>
<evidence type="ECO:0000313" key="1">
    <source>
        <dbReference type="EMBL" id="EEP60029.1"/>
    </source>
</evidence>
<organism evidence="1 2">
    <name type="scientific">Sulfurihydrogenibium yellowstonense SS-5</name>
    <dbReference type="NCBI Taxonomy" id="432331"/>
    <lineage>
        <taxon>Bacteria</taxon>
        <taxon>Pseudomonadati</taxon>
        <taxon>Aquificota</taxon>
        <taxon>Aquificia</taxon>
        <taxon>Aquificales</taxon>
        <taxon>Hydrogenothermaceae</taxon>
        <taxon>Sulfurihydrogenibium</taxon>
    </lineage>
</organism>
<dbReference type="AlphaFoldDB" id="C4FLM2"/>
<evidence type="ECO:0000313" key="2">
    <source>
        <dbReference type="Proteomes" id="UP000005540"/>
    </source>
</evidence>
<dbReference type="EMBL" id="ABZS01000164">
    <property type="protein sequence ID" value="EEP60029.1"/>
    <property type="molecule type" value="Genomic_DNA"/>
</dbReference>
<sequence length="37" mass="4282">MRPQDDRKRLIDGHQRKGNLICHSEAGEESPAFKFLT</sequence>
<gene>
    <name evidence="1" type="ORF">SULYE_1476</name>
</gene>
<protein>
    <submittedName>
        <fullName evidence="1">Uncharacterized protein</fullName>
    </submittedName>
</protein>
<reference evidence="1 2" key="1">
    <citation type="submission" date="2009-04" db="EMBL/GenBank/DDBJ databases">
        <authorList>
            <person name="Reysenbach A.-L."/>
            <person name="Heidelberg J.F."/>
            <person name="Nelson W.C."/>
        </authorList>
    </citation>
    <scope>NUCLEOTIDE SEQUENCE [LARGE SCALE GENOMIC DNA]</scope>
    <source>
        <strain evidence="1 2">SS-5</strain>
    </source>
</reference>
<proteinExistence type="predicted"/>
<dbReference type="Proteomes" id="UP000005540">
    <property type="component" value="Unassembled WGS sequence"/>
</dbReference>
<accession>C4FLM2</accession>
<name>C4FLM2_9AQUI</name>